<feature type="domain" description="Mechanosensitive ion channel MscS" evidence="10">
    <location>
        <begin position="592"/>
        <end position="654"/>
    </location>
</feature>
<dbReference type="Proteomes" id="UP000600449">
    <property type="component" value="Unassembled WGS sequence"/>
</dbReference>
<dbReference type="InterPro" id="IPR057485">
    <property type="entry name" value="YbiO-like_TM1"/>
</dbReference>
<dbReference type="Pfam" id="PF00924">
    <property type="entry name" value="MS_channel_2nd"/>
    <property type="match status" value="1"/>
</dbReference>
<dbReference type="InterPro" id="IPR011066">
    <property type="entry name" value="MscS_channel_C_sf"/>
</dbReference>
<evidence type="ECO:0000256" key="7">
    <source>
        <dbReference type="SAM" id="MobiDB-lite"/>
    </source>
</evidence>
<keyword evidence="3" id="KW-1003">Cell membrane</keyword>
<accession>A0A917Q7R3</accession>
<feature type="transmembrane region" description="Helical" evidence="8">
    <location>
        <begin position="173"/>
        <end position="194"/>
    </location>
</feature>
<feature type="transmembrane region" description="Helical" evidence="8">
    <location>
        <begin position="255"/>
        <end position="274"/>
    </location>
</feature>
<feature type="chain" id="PRO_5037471226" evidence="9">
    <location>
        <begin position="41"/>
        <end position="814"/>
    </location>
</feature>
<dbReference type="SUPFAM" id="SSF82689">
    <property type="entry name" value="Mechanosensitive channel protein MscS (YggB), C-terminal domain"/>
    <property type="match status" value="1"/>
</dbReference>
<feature type="domain" description="Mechanosensitive ion channel MscS C-terminal" evidence="11">
    <location>
        <begin position="663"/>
        <end position="749"/>
    </location>
</feature>
<evidence type="ECO:0000256" key="2">
    <source>
        <dbReference type="ARBA" id="ARBA00008017"/>
    </source>
</evidence>
<evidence type="ECO:0000259" key="11">
    <source>
        <dbReference type="Pfam" id="PF21082"/>
    </source>
</evidence>
<dbReference type="PANTHER" id="PTHR30460:SF0">
    <property type="entry name" value="MODERATE CONDUCTANCE MECHANOSENSITIVE CHANNEL YBIO"/>
    <property type="match status" value="1"/>
</dbReference>
<keyword evidence="4 8" id="KW-0812">Transmembrane</keyword>
<comment type="caution">
    <text evidence="14">The sequence shown here is derived from an EMBL/GenBank/DDBJ whole genome shotgun (WGS) entry which is preliminary data.</text>
</comment>
<dbReference type="PANTHER" id="PTHR30460">
    <property type="entry name" value="MODERATE CONDUCTANCE MECHANOSENSITIVE CHANNEL YBIO"/>
    <property type="match status" value="1"/>
</dbReference>
<evidence type="ECO:0000256" key="8">
    <source>
        <dbReference type="SAM" id="Phobius"/>
    </source>
</evidence>
<feature type="transmembrane region" description="Helical" evidence="8">
    <location>
        <begin position="295"/>
        <end position="316"/>
    </location>
</feature>
<evidence type="ECO:0000256" key="9">
    <source>
        <dbReference type="SAM" id="SignalP"/>
    </source>
</evidence>
<evidence type="ECO:0000256" key="6">
    <source>
        <dbReference type="ARBA" id="ARBA00023136"/>
    </source>
</evidence>
<evidence type="ECO:0000256" key="5">
    <source>
        <dbReference type="ARBA" id="ARBA00022989"/>
    </source>
</evidence>
<evidence type="ECO:0000313" key="14">
    <source>
        <dbReference type="EMBL" id="GGK34794.1"/>
    </source>
</evidence>
<feature type="transmembrane region" description="Helical" evidence="8">
    <location>
        <begin position="494"/>
        <end position="520"/>
    </location>
</feature>
<evidence type="ECO:0000256" key="3">
    <source>
        <dbReference type="ARBA" id="ARBA00022475"/>
    </source>
</evidence>
<reference evidence="14 15" key="1">
    <citation type="journal article" date="2014" name="Int. J. Syst. Evol. Microbiol.">
        <title>Complete genome sequence of Corynebacterium casei LMG S-19264T (=DSM 44701T), isolated from a smear-ripened cheese.</title>
        <authorList>
            <consortium name="US DOE Joint Genome Institute (JGI-PGF)"/>
            <person name="Walter F."/>
            <person name="Albersmeier A."/>
            <person name="Kalinowski J."/>
            <person name="Ruckert C."/>
        </authorList>
    </citation>
    <scope>NUCLEOTIDE SEQUENCE [LARGE SCALE GENOMIC DNA]</scope>
    <source>
        <strain evidence="14 15">CGMCC 1.9161</strain>
    </source>
</reference>
<evidence type="ECO:0000259" key="10">
    <source>
        <dbReference type="Pfam" id="PF00924"/>
    </source>
</evidence>
<dbReference type="EMBL" id="BMMF01000005">
    <property type="protein sequence ID" value="GGK34794.1"/>
    <property type="molecule type" value="Genomic_DNA"/>
</dbReference>
<name>A0A917Q7R3_9HYPH</name>
<dbReference type="InterPro" id="IPR011014">
    <property type="entry name" value="MscS_channel_TM-2"/>
</dbReference>
<feature type="domain" description="Mechanosensitive ion channel transmembrane helices 2/3" evidence="12">
    <location>
        <begin position="550"/>
        <end position="590"/>
    </location>
</feature>
<keyword evidence="15" id="KW-1185">Reference proteome</keyword>
<feature type="transmembrane region" description="Helical" evidence="8">
    <location>
        <begin position="418"/>
        <end position="441"/>
    </location>
</feature>
<evidence type="ECO:0000256" key="4">
    <source>
        <dbReference type="ARBA" id="ARBA00022692"/>
    </source>
</evidence>
<comment type="subcellular location">
    <subcellularLocation>
        <location evidence="1">Cell membrane</location>
        <topology evidence="1">Multi-pass membrane protein</topology>
    </subcellularLocation>
</comment>
<dbReference type="Pfam" id="PF25392">
    <property type="entry name" value="MS_channel_TM1"/>
    <property type="match status" value="1"/>
</dbReference>
<evidence type="ECO:0000259" key="13">
    <source>
        <dbReference type="Pfam" id="PF25392"/>
    </source>
</evidence>
<dbReference type="GO" id="GO:0005886">
    <property type="term" value="C:plasma membrane"/>
    <property type="evidence" value="ECO:0007669"/>
    <property type="project" value="UniProtKB-SubCell"/>
</dbReference>
<keyword evidence="9" id="KW-0732">Signal</keyword>
<gene>
    <name evidence="14" type="ORF">GCM10011322_21940</name>
</gene>
<evidence type="ECO:0000259" key="12">
    <source>
        <dbReference type="Pfam" id="PF21088"/>
    </source>
</evidence>
<dbReference type="AlphaFoldDB" id="A0A917Q7R3"/>
<protein>
    <submittedName>
        <fullName evidence="14">Mechanosensitive ion channel protein MscS</fullName>
    </submittedName>
</protein>
<dbReference type="Pfam" id="PF21088">
    <property type="entry name" value="MS_channel_1st"/>
    <property type="match status" value="1"/>
</dbReference>
<keyword evidence="5 8" id="KW-1133">Transmembrane helix</keyword>
<dbReference type="InterPro" id="IPR045276">
    <property type="entry name" value="YbiO_bact"/>
</dbReference>
<evidence type="ECO:0000313" key="15">
    <source>
        <dbReference type="Proteomes" id="UP000600449"/>
    </source>
</evidence>
<comment type="similarity">
    <text evidence="2">Belongs to the MscS (TC 1.A.23) family.</text>
</comment>
<feature type="region of interest" description="Disordered" evidence="7">
    <location>
        <begin position="51"/>
        <end position="74"/>
    </location>
</feature>
<dbReference type="InterPro" id="IPR006685">
    <property type="entry name" value="MscS_channel_2nd"/>
</dbReference>
<dbReference type="Gene3D" id="1.10.287.1260">
    <property type="match status" value="1"/>
</dbReference>
<feature type="domain" description="Moderate conductance mechanosensitive channel YbiO-like transmembrane helix 1" evidence="13">
    <location>
        <begin position="412"/>
        <end position="490"/>
    </location>
</feature>
<organism evidence="14 15">
    <name type="scientific">Salinarimonas ramus</name>
    <dbReference type="NCBI Taxonomy" id="690164"/>
    <lineage>
        <taxon>Bacteria</taxon>
        <taxon>Pseudomonadati</taxon>
        <taxon>Pseudomonadota</taxon>
        <taxon>Alphaproteobacteria</taxon>
        <taxon>Hyphomicrobiales</taxon>
        <taxon>Salinarimonadaceae</taxon>
        <taxon>Salinarimonas</taxon>
    </lineage>
</organism>
<dbReference type="Gene3D" id="2.30.30.60">
    <property type="match status" value="1"/>
</dbReference>
<feature type="transmembrane region" description="Helical" evidence="8">
    <location>
        <begin position="571"/>
        <end position="589"/>
    </location>
</feature>
<feature type="transmembrane region" description="Helical" evidence="8">
    <location>
        <begin position="462"/>
        <end position="482"/>
    </location>
</feature>
<dbReference type="Pfam" id="PF21082">
    <property type="entry name" value="MS_channel_3rd"/>
    <property type="match status" value="1"/>
</dbReference>
<dbReference type="RefSeq" id="WP_188912685.1">
    <property type="nucleotide sequence ID" value="NZ_BMMF01000005.1"/>
</dbReference>
<proteinExistence type="inferred from homology"/>
<evidence type="ECO:0000256" key="1">
    <source>
        <dbReference type="ARBA" id="ARBA00004651"/>
    </source>
</evidence>
<dbReference type="InterPro" id="IPR049278">
    <property type="entry name" value="MS_channel_C"/>
</dbReference>
<dbReference type="SUPFAM" id="SSF82861">
    <property type="entry name" value="Mechanosensitive channel protein MscS (YggB), transmembrane region"/>
    <property type="match status" value="1"/>
</dbReference>
<feature type="transmembrane region" description="Helical" evidence="8">
    <location>
        <begin position="546"/>
        <end position="565"/>
    </location>
</feature>
<dbReference type="GO" id="GO:0008381">
    <property type="term" value="F:mechanosensitive monoatomic ion channel activity"/>
    <property type="evidence" value="ECO:0007669"/>
    <property type="project" value="InterPro"/>
</dbReference>
<dbReference type="InterPro" id="IPR049142">
    <property type="entry name" value="MS_channel_1st"/>
</dbReference>
<dbReference type="Gene3D" id="3.30.70.100">
    <property type="match status" value="1"/>
</dbReference>
<feature type="signal peptide" evidence="9">
    <location>
        <begin position="1"/>
        <end position="40"/>
    </location>
</feature>
<feature type="transmembrane region" description="Helical" evidence="8">
    <location>
        <begin position="375"/>
        <end position="398"/>
    </location>
</feature>
<dbReference type="SUPFAM" id="SSF50182">
    <property type="entry name" value="Sm-like ribonucleoproteins"/>
    <property type="match status" value="1"/>
</dbReference>
<dbReference type="InterPro" id="IPR023408">
    <property type="entry name" value="MscS_beta-dom_sf"/>
</dbReference>
<feature type="transmembrane region" description="Helical" evidence="8">
    <location>
        <begin position="215"/>
        <end position="235"/>
    </location>
</feature>
<dbReference type="InterPro" id="IPR010920">
    <property type="entry name" value="LSM_dom_sf"/>
</dbReference>
<keyword evidence="6 8" id="KW-0472">Membrane</keyword>
<sequence>MRQHSSLIVFVRSHTRLAAVALLVSLALAILVLASAAAQAQIPGLSLPGAAAQEEAPPAEGEAPPEGEGAPAGEALPPELEALRAVIADDAARARLLQALEATAPDAAAAAALVAEAVEEEAPLPFATMIAEQTRGVAEEIAGLFAVTGRALETITALWGDVNRDDLEQLGRVLASLVLVVAVTIASYLALRWLAGRVTDRFARSRQTEHMVGRVVFSLATFLVEALTLAAAWAIGTFVVTNFGGTGRNAINQQLFINAFVMAEGIKLGVRAILRPRRGRLRIVQQISDTAAAYWYFWIGRTTSIVVYAFLFVAPIAAWNVSFTAGQAVRTLAILAACLVGILVTLQNREAVRRLMTRRAVNGNGNGKADATARFLAALGRVWHILAIVYFVALFVIWSTRPREALSYMLSATFESAIALAVGVGIAVFLSRFITGGMRLSDDVKQRLPLLESRLNAFVPKILHVIRLVVLIGILVAVAQAWELFDFLSWASSGVGLAVTTSLISAFLIVLVGIALYILVSSWVEYRLNPDYGTPPTARERTLLSLFRNAFTVTLVVVIAIMVLSELGVNVGPLLAGAGVVGLAVGFGAQKLVQDVITGVFIQLENAMNEGDVVSAGGISGVVERLTIRSVSIRDLHGAYHLVPFSSVDMVTNMMRHFAYYVADIGVAYRENVPEVKQAMQDAFDLLTQSEEHGANIIGPFELWGVEALADSAVVIRARIKTAPGKQWSTGRGYLEVVKQVFDERGIEIPFPHLTLYAGEGKTGTAPPLRILTERAPANAEPAPAPQLSTAKEAVESIAANTTAAPEETGAKAS</sequence>
<feature type="transmembrane region" description="Helical" evidence="8">
    <location>
        <begin position="328"/>
        <end position="346"/>
    </location>
</feature>